<dbReference type="PANTHER" id="PTHR32114">
    <property type="entry name" value="ABC TRANSPORTER ABCH.3"/>
    <property type="match status" value="1"/>
</dbReference>
<feature type="coiled-coil region" evidence="1">
    <location>
        <begin position="683"/>
        <end position="710"/>
    </location>
</feature>
<name>A0A418QND1_9BACT</name>
<dbReference type="Gene3D" id="3.40.50.300">
    <property type="entry name" value="P-loop containing nucleotide triphosphate hydrolases"/>
    <property type="match status" value="2"/>
</dbReference>
<keyword evidence="1" id="KW-0175">Coiled coil</keyword>
<protein>
    <recommendedName>
        <fullName evidence="3">Rad50/SbcC-type AAA domain-containing protein</fullName>
    </recommendedName>
</protein>
<feature type="domain" description="Rad50/SbcC-type AAA" evidence="3">
    <location>
        <begin position="54"/>
        <end position="310"/>
    </location>
</feature>
<dbReference type="SUPFAM" id="SSF52540">
    <property type="entry name" value="P-loop containing nucleoside triphosphate hydrolases"/>
    <property type="match status" value="2"/>
</dbReference>
<dbReference type="InterPro" id="IPR027417">
    <property type="entry name" value="P-loop_NTPase"/>
</dbReference>
<dbReference type="Pfam" id="PF13476">
    <property type="entry name" value="AAA_23"/>
    <property type="match status" value="1"/>
</dbReference>
<reference evidence="4 5" key="1">
    <citation type="submission" date="2019-01" db="EMBL/GenBank/DDBJ databases">
        <title>Hymenobacter humicola sp. nov., isolated from soils in Antarctica.</title>
        <authorList>
            <person name="Sedlacek I."/>
            <person name="Holochova P."/>
            <person name="Kralova S."/>
            <person name="Pantucek R."/>
            <person name="Stankova E."/>
            <person name="Vrbovska V."/>
            <person name="Kristofova L."/>
            <person name="Svec P."/>
            <person name="Busse H.-J."/>
        </authorList>
    </citation>
    <scope>NUCLEOTIDE SEQUENCE [LARGE SCALE GENOMIC DNA]</scope>
    <source>
        <strain evidence="4 5">CCM 8852</strain>
    </source>
</reference>
<proteinExistence type="predicted"/>
<gene>
    <name evidence="4" type="ORF">D0T11_17960</name>
</gene>
<keyword evidence="5" id="KW-1185">Reference proteome</keyword>
<dbReference type="OrthoDB" id="9795626at2"/>
<sequence length="1190" mass="131430">MPGRAYGTAGVRLPPQDTGKRGGYQAALGCPPERLTFVPTPALVVVRMKILRVRFLNLNSLRGEHRIDFSLSPLSDAGLFAITGATGAGKTTILDAITLALYGQVPRHETTGPEQVMSHGTGESWAEVEFEVNGRQYRSKWGQHRGRRKAANPLQDARMELSERKSGADGEAVWEFLETYKSKVPAKVAELSGLEYKQFLRSVLLAQGDFTRFLKAPAGERAQLLEKITDTKKYSDISRAAFERAKQETQQVEELRQGLAGVALLSAAEVAGLEEEATDLSRQLGEATARQEQLRQVQQWQRQLQDLQQKLLSTRQHHQQLEAQAETLAPQRQRLARHQQAQPFAPGLALLGQAAEQLARLQTAAGRLRQQLPGLQAQRAAAETTRSIARQAHEAAAAARETQDPQLRAAEQLDQAIVQQNRQLEEKRQHYDQRLAECRRLSAELQQATAHTGQARERLATTAQWLRQHGRRAEMVDVFAAFTGLVQDWDRLRTEQGQTDKRVEVLTNRLHTLEAAEQQAAAAARLARQQLAAGEQQIRLAGATRDATLRLLHHHVQTLRRELADKETHRETQRQLVQAQQLILSHEQARQQLRPHAPCPLCGALEHPYAAGGLGLTNAGLALEHEKAEAATQQVHALTTRVNHLTIFLNLLENAGGDAGRVPADAPLQLVTPAREEAVPTEARALVRQLQELDQQRAGTEKQLTQAASEQQAALKAQADARHDLQEARLSQQEVREQLPSIKSQLESLLANFDLAFTGENGAAMQTRLRTLEAEYQTRQAEFNQANEQAQVGQALIGKLTRDEGEARAWLKAHKQGLVDQHAAIERQQAERQALLPEPDVARVRQQLEQAARAADQRRQQADQQFQQHDLALTVAADQLRQREQDTADQQLAHDQRHAALVAALQAAGLAPDPAALPALLLPAAQAAALHAQLRRHEQDSALATQVLTDTAAQVEEQTARALTTDAPEHTARQLGTTTEQLAGLNQQLGQRQERLNTHRSGQERHAALAEALEQQQQQARRWRHLAELIGSADGKKFSEFAQGLTLARLVDLANRHLHRFTDRYRILRNPDQHLDLLIQDDYQAGATRSMNSLSGGESFLVSLALALGLSELAGRKTQIDTLFIDEGFGTLDPDTLDVALSALEMLQGSGKTIGIISHVEALKERVGTQINVRKGAGGVSTLQVLGFSS</sequence>
<organism evidence="4 5">
    <name type="scientific">Hymenobacter rubripertinctus</name>
    <dbReference type="NCBI Taxonomy" id="2029981"/>
    <lineage>
        <taxon>Bacteria</taxon>
        <taxon>Pseudomonadati</taxon>
        <taxon>Bacteroidota</taxon>
        <taxon>Cytophagia</taxon>
        <taxon>Cytophagales</taxon>
        <taxon>Hymenobacteraceae</taxon>
        <taxon>Hymenobacter</taxon>
    </lineage>
</organism>
<dbReference type="AlphaFoldDB" id="A0A418QND1"/>
<dbReference type="PANTHER" id="PTHR32114:SF2">
    <property type="entry name" value="ABC TRANSPORTER ABCH.3"/>
    <property type="match status" value="1"/>
</dbReference>
<evidence type="ECO:0000313" key="5">
    <source>
        <dbReference type="Proteomes" id="UP000284250"/>
    </source>
</evidence>
<evidence type="ECO:0000256" key="1">
    <source>
        <dbReference type="SAM" id="Coils"/>
    </source>
</evidence>
<dbReference type="GO" id="GO:0006302">
    <property type="term" value="P:double-strand break repair"/>
    <property type="evidence" value="ECO:0007669"/>
    <property type="project" value="InterPro"/>
</dbReference>
<evidence type="ECO:0000313" key="4">
    <source>
        <dbReference type="EMBL" id="RIY06735.1"/>
    </source>
</evidence>
<evidence type="ECO:0000256" key="2">
    <source>
        <dbReference type="SAM" id="MobiDB-lite"/>
    </source>
</evidence>
<feature type="coiled-coil region" evidence="1">
    <location>
        <begin position="351"/>
        <end position="378"/>
    </location>
</feature>
<feature type="coiled-coil region" evidence="1">
    <location>
        <begin position="407"/>
        <end position="441"/>
    </location>
</feature>
<evidence type="ECO:0000259" key="3">
    <source>
        <dbReference type="Pfam" id="PF13476"/>
    </source>
</evidence>
<dbReference type="Proteomes" id="UP000284250">
    <property type="component" value="Unassembled WGS sequence"/>
</dbReference>
<accession>A0A418QND1</accession>
<dbReference type="InterPro" id="IPR038729">
    <property type="entry name" value="Rad50/SbcC_AAA"/>
</dbReference>
<dbReference type="GO" id="GO:0016887">
    <property type="term" value="F:ATP hydrolysis activity"/>
    <property type="evidence" value="ECO:0007669"/>
    <property type="project" value="InterPro"/>
</dbReference>
<feature type="region of interest" description="Disordered" evidence="2">
    <location>
        <begin position="1"/>
        <end position="22"/>
    </location>
</feature>
<comment type="caution">
    <text evidence="4">The sequence shown here is derived from an EMBL/GenBank/DDBJ whole genome shotgun (WGS) entry which is preliminary data.</text>
</comment>
<dbReference type="Pfam" id="PF13558">
    <property type="entry name" value="SbcC_Walker_B"/>
    <property type="match status" value="1"/>
</dbReference>
<feature type="coiled-coil region" evidence="1">
    <location>
        <begin position="270"/>
        <end position="324"/>
    </location>
</feature>
<dbReference type="EMBL" id="QYCN01000036">
    <property type="protein sequence ID" value="RIY06735.1"/>
    <property type="molecule type" value="Genomic_DNA"/>
</dbReference>